<dbReference type="PANTHER" id="PTHR32063:SF4">
    <property type="entry name" value="SLR6043 PROTEIN"/>
    <property type="match status" value="1"/>
</dbReference>
<dbReference type="InterPro" id="IPR001036">
    <property type="entry name" value="Acrflvin-R"/>
</dbReference>
<organism evidence="2 3">
    <name type="scientific">Limnospira fusiformis PMC 851.14</name>
    <dbReference type="NCBI Taxonomy" id="2219512"/>
    <lineage>
        <taxon>Bacteria</taxon>
        <taxon>Bacillati</taxon>
        <taxon>Cyanobacteriota</taxon>
        <taxon>Cyanophyceae</taxon>
        <taxon>Oscillatoriophycideae</taxon>
        <taxon>Oscillatoriales</taxon>
        <taxon>Sirenicapillariaceae</taxon>
        <taxon>Limnospira</taxon>
    </lineage>
</organism>
<dbReference type="Pfam" id="PF00873">
    <property type="entry name" value="ACR_tran"/>
    <property type="match status" value="1"/>
</dbReference>
<sequence length="341" mass="36565">VVFAPIFSLTGVEGRIFAPMGWAYLLSIAASTLVAMTLSPALCAILLAHHRLPQEGTFISRLAESWYRPLLNLSLRTPQLILGLALASLVATLAVVPSLGRVFLPEFQEKSMVNSMVLFPGVSLEMTNRAGMALAQSLQDNPLYEWVQVRAGRAPGDADGAGVNMAHVDVELSDVALEDREAAVQQLREKFLQLPGVAPNIGGFISHRMDEVLSGVRSAIAVKIFGPDLVQLRQVGEQVRDAIKPIVGVVDLQLEPQLPIRQVQIHYDREAAADYGLTMAAISEVVETALNGQVVSQVPENQQLINIIVGLPIASRNNLDAIGAIPLSTPTGQIIPLSAVA</sequence>
<keyword evidence="1" id="KW-1133">Transmembrane helix</keyword>
<feature type="non-terminal residue" evidence="2">
    <location>
        <position position="341"/>
    </location>
</feature>
<protein>
    <submittedName>
        <fullName evidence="2">Efflux RND transporter permease subunit</fullName>
    </submittedName>
</protein>
<dbReference type="InterPro" id="IPR027463">
    <property type="entry name" value="AcrB_DN_DC_subdom"/>
</dbReference>
<evidence type="ECO:0000256" key="1">
    <source>
        <dbReference type="SAM" id="Phobius"/>
    </source>
</evidence>
<dbReference type="PANTHER" id="PTHR32063">
    <property type="match status" value="1"/>
</dbReference>
<keyword evidence="1" id="KW-0472">Membrane</keyword>
<evidence type="ECO:0000313" key="3">
    <source>
        <dbReference type="Proteomes" id="UP001387447"/>
    </source>
</evidence>
<name>A0ABU9EWF8_LIMFS</name>
<dbReference type="Gene3D" id="3.30.2090.10">
    <property type="entry name" value="Multidrug efflux transporter AcrB TolC docking domain, DN and DC subdomains"/>
    <property type="match status" value="1"/>
</dbReference>
<dbReference type="EMBL" id="JBBWYZ010000069">
    <property type="protein sequence ID" value="MEK9515445.1"/>
    <property type="molecule type" value="Genomic_DNA"/>
</dbReference>
<dbReference type="Gene3D" id="1.20.1640.10">
    <property type="entry name" value="Multidrug efflux transporter AcrB transmembrane domain"/>
    <property type="match status" value="2"/>
</dbReference>
<evidence type="ECO:0000313" key="2">
    <source>
        <dbReference type="EMBL" id="MEK9515445.1"/>
    </source>
</evidence>
<keyword evidence="1" id="KW-0812">Transmembrane</keyword>
<dbReference type="SUPFAM" id="SSF82866">
    <property type="entry name" value="Multidrug efflux transporter AcrB transmembrane domain"/>
    <property type="match status" value="1"/>
</dbReference>
<dbReference type="Gene3D" id="3.30.70.1440">
    <property type="entry name" value="Multidrug efflux transporter AcrB pore domain"/>
    <property type="match status" value="1"/>
</dbReference>
<keyword evidence="3" id="KW-1185">Reference proteome</keyword>
<dbReference type="RefSeq" id="WP_368663343.1">
    <property type="nucleotide sequence ID" value="NZ_JBBWYZ010000069.1"/>
</dbReference>
<dbReference type="Gene3D" id="3.30.70.1430">
    <property type="entry name" value="Multidrug efflux transporter AcrB pore domain"/>
    <property type="match status" value="1"/>
</dbReference>
<proteinExistence type="predicted"/>
<feature type="transmembrane region" description="Helical" evidence="1">
    <location>
        <begin position="80"/>
        <end position="104"/>
    </location>
</feature>
<feature type="non-terminal residue" evidence="2">
    <location>
        <position position="1"/>
    </location>
</feature>
<dbReference type="Proteomes" id="UP001387447">
    <property type="component" value="Unassembled WGS sequence"/>
</dbReference>
<comment type="caution">
    <text evidence="2">The sequence shown here is derived from an EMBL/GenBank/DDBJ whole genome shotgun (WGS) entry which is preliminary data.</text>
</comment>
<feature type="transmembrane region" description="Helical" evidence="1">
    <location>
        <begin position="22"/>
        <end position="48"/>
    </location>
</feature>
<reference evidence="2 3" key="1">
    <citation type="journal article" date="2024" name="Front. Microbiol.">
        <title>Transcriptomic insights into the dominance of two phototrophs throughout the water column of a tropical hypersaline-alkaline crater lake (Dziani Dzaha, Mayotte).</title>
        <authorList>
            <person name="Duperron S."/>
            <person name="Halary S."/>
            <person name="Bouly J.-P."/>
            <person name="Roussel T."/>
            <person name="Hugoni M."/>
            <person name="Bruto M."/>
            <person name="Oger P."/>
            <person name="Duval C."/>
            <person name="Woo A."/>
            <person name="Jezequiel D."/>
            <person name="Ader M."/>
            <person name="Leboulanger C."/>
            <person name="Agogue H."/>
            <person name="Grossi V."/>
            <person name="Trousselier M."/>
            <person name="Bernard C."/>
        </authorList>
    </citation>
    <scope>NUCLEOTIDE SEQUENCE [LARGE SCALE GENOMIC DNA]</scope>
    <source>
        <strain evidence="2 3">PMC 851.14</strain>
    </source>
</reference>
<gene>
    <name evidence="2" type="ORF">AAEJ74_28540</name>
</gene>
<accession>A0ABU9EWF8</accession>
<dbReference type="SUPFAM" id="SSF82714">
    <property type="entry name" value="Multidrug efflux transporter AcrB TolC docking domain, DN and DC subdomains"/>
    <property type="match status" value="1"/>
</dbReference>